<reference evidence="1" key="1">
    <citation type="submission" date="2009-02" db="EMBL/GenBank/DDBJ databases">
        <title>The Genome Sequence of Ajellomyces capsulatus strain G186AR.</title>
        <authorList>
            <consortium name="The Broad Institute Genome Sequencing Platform"/>
            <person name="Champion M."/>
            <person name="Cuomo C."/>
            <person name="Ma L.-J."/>
            <person name="Henn M.R."/>
            <person name="Sil A."/>
            <person name="Goldman B."/>
            <person name="Young S.K."/>
            <person name="Kodira C.D."/>
            <person name="Zeng Q."/>
            <person name="Koehrsen M."/>
            <person name="Alvarado L."/>
            <person name="Berlin A."/>
            <person name="Borenstein D."/>
            <person name="Chen Z."/>
            <person name="Engels R."/>
            <person name="Freedman E."/>
            <person name="Gellesch M."/>
            <person name="Goldberg J."/>
            <person name="Griggs A."/>
            <person name="Gujja S."/>
            <person name="Heiman D."/>
            <person name="Hepburn T."/>
            <person name="Howarth C."/>
            <person name="Jen D."/>
            <person name="Larson L."/>
            <person name="Lewis B."/>
            <person name="Mehta T."/>
            <person name="Park D."/>
            <person name="Pearson M."/>
            <person name="Roberts A."/>
            <person name="Saif S."/>
            <person name="Shea T."/>
            <person name="Shenoy N."/>
            <person name="Sisk P."/>
            <person name="Stolte C."/>
            <person name="Sykes S."/>
            <person name="Walk T."/>
            <person name="White J."/>
            <person name="Yandava C."/>
            <person name="Klein B."/>
            <person name="McEwen J.G."/>
            <person name="Puccia R."/>
            <person name="Goldman G.H."/>
            <person name="Felipe M.S."/>
            <person name="Nino-Vega G."/>
            <person name="San-Blas G."/>
            <person name="Taylor J."/>
            <person name="Mendoza L."/>
            <person name="Galagan J."/>
            <person name="Nusbaum C."/>
            <person name="Birren B."/>
        </authorList>
    </citation>
    <scope>NUCLEOTIDE SEQUENCE</scope>
    <source>
        <strain evidence="1">G186AR</strain>
    </source>
</reference>
<dbReference type="AlphaFoldDB" id="C0NPB9"/>
<evidence type="ECO:0000313" key="1">
    <source>
        <dbReference type="EMBL" id="EEH06779.1"/>
    </source>
</evidence>
<name>C0NPB9_AJECG</name>
<protein>
    <submittedName>
        <fullName evidence="1">Uncharacterized protein</fullName>
    </submittedName>
</protein>
<proteinExistence type="predicted"/>
<dbReference type="Proteomes" id="UP000001631">
    <property type="component" value="Unassembled WGS sequence"/>
</dbReference>
<keyword evidence="2" id="KW-1185">Reference proteome</keyword>
<evidence type="ECO:0000313" key="2">
    <source>
        <dbReference type="Proteomes" id="UP000001631"/>
    </source>
</evidence>
<dbReference type="EMBL" id="GG663368">
    <property type="protein sequence ID" value="EEH06779.1"/>
    <property type="molecule type" value="Genomic_DNA"/>
</dbReference>
<sequence>MSTLEEFLQQIVGDKVMWDVVPHEERNQIRLDSLFAAAEPEILLEAKTAIIRMNKSLGDLPDRRLKTAGSPPSSTFVIRFIWKSSTAKICCRCSPVDPGGLPFLDIGAYSGGRDQYER</sequence>
<dbReference type="GeneID" id="69038015"/>
<gene>
    <name evidence="1" type="ORF">HCBG_04999</name>
</gene>
<organism evidence="1 2">
    <name type="scientific">Ajellomyces capsulatus (strain G186AR / H82 / ATCC MYA-2454 / RMSCC 2432)</name>
    <name type="common">Darling's disease fungus</name>
    <name type="synonym">Histoplasma capsulatum</name>
    <dbReference type="NCBI Taxonomy" id="447093"/>
    <lineage>
        <taxon>Eukaryota</taxon>
        <taxon>Fungi</taxon>
        <taxon>Dikarya</taxon>
        <taxon>Ascomycota</taxon>
        <taxon>Pezizomycotina</taxon>
        <taxon>Eurotiomycetes</taxon>
        <taxon>Eurotiomycetidae</taxon>
        <taxon>Onygenales</taxon>
        <taxon>Ajellomycetaceae</taxon>
        <taxon>Histoplasma</taxon>
    </lineage>
</organism>
<dbReference type="HOGENOM" id="CLU_2072472_0_0_1"/>
<dbReference type="InParanoid" id="C0NPB9"/>
<accession>C0NPB9</accession>
<dbReference type="RefSeq" id="XP_045287260.1">
    <property type="nucleotide sequence ID" value="XM_045432048.1"/>
</dbReference>